<sequence>MDASKVKAAILLAFLACLVSSAECDGDKMVRSAGGEGMNKSSKITVILCFARDCRSGRHWRTCYCCQTLPKFPCYWTQSDCFIYCPNSPAATPAAPAPALPGRQQQTPHSGVTPASPSPEFLL</sequence>
<evidence type="ECO:0000313" key="3">
    <source>
        <dbReference type="EMBL" id="KAG2657005.1"/>
    </source>
</evidence>
<evidence type="ECO:0000313" key="4">
    <source>
        <dbReference type="Proteomes" id="UP000823388"/>
    </source>
</evidence>
<feature type="compositionally biased region" description="Polar residues" evidence="1">
    <location>
        <begin position="103"/>
        <end position="115"/>
    </location>
</feature>
<reference evidence="3 4" key="1">
    <citation type="submission" date="2020-05" db="EMBL/GenBank/DDBJ databases">
        <title>WGS assembly of Panicum virgatum.</title>
        <authorList>
            <person name="Lovell J.T."/>
            <person name="Jenkins J."/>
            <person name="Shu S."/>
            <person name="Juenger T.E."/>
            <person name="Schmutz J."/>
        </authorList>
    </citation>
    <scope>NUCLEOTIDE SEQUENCE [LARGE SCALE GENOMIC DNA]</scope>
    <source>
        <strain evidence="4">cv. AP13</strain>
    </source>
</reference>
<feature type="signal peptide" evidence="2">
    <location>
        <begin position="1"/>
        <end position="24"/>
    </location>
</feature>
<feature type="region of interest" description="Disordered" evidence="1">
    <location>
        <begin position="91"/>
        <end position="123"/>
    </location>
</feature>
<keyword evidence="4" id="KW-1185">Reference proteome</keyword>
<evidence type="ECO:0000256" key="2">
    <source>
        <dbReference type="SAM" id="SignalP"/>
    </source>
</evidence>
<proteinExistence type="predicted"/>
<dbReference type="Proteomes" id="UP000823388">
    <property type="component" value="Chromosome 1K"/>
</dbReference>
<evidence type="ECO:0000256" key="1">
    <source>
        <dbReference type="SAM" id="MobiDB-lite"/>
    </source>
</evidence>
<gene>
    <name evidence="3" type="ORF">PVAP13_1KG127400</name>
</gene>
<dbReference type="AlphaFoldDB" id="A0A8T0XC65"/>
<comment type="caution">
    <text evidence="3">The sequence shown here is derived from an EMBL/GenBank/DDBJ whole genome shotgun (WGS) entry which is preliminary data.</text>
</comment>
<feature type="chain" id="PRO_5035723706" evidence="2">
    <location>
        <begin position="25"/>
        <end position="123"/>
    </location>
</feature>
<organism evidence="3 4">
    <name type="scientific">Panicum virgatum</name>
    <name type="common">Blackwell switchgrass</name>
    <dbReference type="NCBI Taxonomy" id="38727"/>
    <lineage>
        <taxon>Eukaryota</taxon>
        <taxon>Viridiplantae</taxon>
        <taxon>Streptophyta</taxon>
        <taxon>Embryophyta</taxon>
        <taxon>Tracheophyta</taxon>
        <taxon>Spermatophyta</taxon>
        <taxon>Magnoliopsida</taxon>
        <taxon>Liliopsida</taxon>
        <taxon>Poales</taxon>
        <taxon>Poaceae</taxon>
        <taxon>PACMAD clade</taxon>
        <taxon>Panicoideae</taxon>
        <taxon>Panicodae</taxon>
        <taxon>Paniceae</taxon>
        <taxon>Panicinae</taxon>
        <taxon>Panicum</taxon>
        <taxon>Panicum sect. Hiantes</taxon>
    </lineage>
</organism>
<accession>A0A8T0XC65</accession>
<name>A0A8T0XC65_PANVG</name>
<protein>
    <submittedName>
        <fullName evidence="3">Uncharacterized protein</fullName>
    </submittedName>
</protein>
<dbReference type="EMBL" id="CM029037">
    <property type="protein sequence ID" value="KAG2657005.1"/>
    <property type="molecule type" value="Genomic_DNA"/>
</dbReference>
<keyword evidence="2" id="KW-0732">Signal</keyword>